<dbReference type="AlphaFoldDB" id="A0A448XH49"/>
<accession>A0A448XH49</accession>
<gene>
    <name evidence="1" type="ORF">PXEA_LOCUS30112</name>
</gene>
<dbReference type="Proteomes" id="UP000784294">
    <property type="component" value="Unassembled WGS sequence"/>
</dbReference>
<reference evidence="1" key="1">
    <citation type="submission" date="2018-11" db="EMBL/GenBank/DDBJ databases">
        <authorList>
            <consortium name="Pathogen Informatics"/>
        </authorList>
    </citation>
    <scope>NUCLEOTIDE SEQUENCE</scope>
</reference>
<dbReference type="EMBL" id="CAAALY010252871">
    <property type="protein sequence ID" value="VEL36672.1"/>
    <property type="molecule type" value="Genomic_DNA"/>
</dbReference>
<protein>
    <submittedName>
        <fullName evidence="1">Uncharacterized protein</fullName>
    </submittedName>
</protein>
<name>A0A448XH49_9PLAT</name>
<keyword evidence="2" id="KW-1185">Reference proteome</keyword>
<organism evidence="1 2">
    <name type="scientific">Protopolystoma xenopodis</name>
    <dbReference type="NCBI Taxonomy" id="117903"/>
    <lineage>
        <taxon>Eukaryota</taxon>
        <taxon>Metazoa</taxon>
        <taxon>Spiralia</taxon>
        <taxon>Lophotrochozoa</taxon>
        <taxon>Platyhelminthes</taxon>
        <taxon>Monogenea</taxon>
        <taxon>Polyopisthocotylea</taxon>
        <taxon>Polystomatidea</taxon>
        <taxon>Polystomatidae</taxon>
        <taxon>Protopolystoma</taxon>
    </lineage>
</organism>
<sequence length="335" mass="37433">MKRLEGRSHQKTTAYSSRLIAGWRYRNILVDPVSESIVFDSGEKVLSPCRQSYHRMGEGLVWPEIHVGKREFQAFTSRHEIWLSPSRRSAIDTTRLNYPGLSVLQFWHAQPGRIEPVWIVAFNTSIKHNERIIVVSLCLVCPSFFSFSLQTHTHSSIQVSLRIDGHSECDSMLPMRLAGPDEQLDVTQLPRFASVDERLRLRPEGSGHVRIQRAIQRSEPMGGQQTAGGVGANIGHLLPVLCALRGCRSSQRLTLRLFDVRQAFHAASPLTSAFSSGLNSGLAQGIGRISRQNEEELSGQASHIDFTVVHPLFYASVPVSGLNVEDPYFGRIGQR</sequence>
<evidence type="ECO:0000313" key="2">
    <source>
        <dbReference type="Proteomes" id="UP000784294"/>
    </source>
</evidence>
<comment type="caution">
    <text evidence="1">The sequence shown here is derived from an EMBL/GenBank/DDBJ whole genome shotgun (WGS) entry which is preliminary data.</text>
</comment>
<proteinExistence type="predicted"/>
<evidence type="ECO:0000313" key="1">
    <source>
        <dbReference type="EMBL" id="VEL36672.1"/>
    </source>
</evidence>